<proteinExistence type="predicted"/>
<sequence>MVDSSSSVIPVRRRHISISCKYSSALLSPCTRRFSYKCMFTLTSPKPSSLWRRSGAP</sequence>
<evidence type="ECO:0000313" key="1">
    <source>
        <dbReference type="EMBL" id="KAG2628605.1"/>
    </source>
</evidence>
<evidence type="ECO:0000313" key="2">
    <source>
        <dbReference type="Proteomes" id="UP000823388"/>
    </source>
</evidence>
<reference evidence="1" key="1">
    <citation type="submission" date="2020-05" db="EMBL/GenBank/DDBJ databases">
        <title>WGS assembly of Panicum virgatum.</title>
        <authorList>
            <person name="Lovell J.T."/>
            <person name="Jenkins J."/>
            <person name="Shu S."/>
            <person name="Juenger T.E."/>
            <person name="Schmutz J."/>
        </authorList>
    </citation>
    <scope>NUCLEOTIDE SEQUENCE</scope>
    <source>
        <strain evidence="1">AP13</strain>
    </source>
</reference>
<dbReference type="AlphaFoldDB" id="A0A8T0V2X3"/>
<comment type="caution">
    <text evidence="1">The sequence shown here is derived from an EMBL/GenBank/DDBJ whole genome shotgun (WGS) entry which is preliminary data.</text>
</comment>
<protein>
    <submittedName>
        <fullName evidence="1">Uncharacterized protein</fullName>
    </submittedName>
</protein>
<dbReference type="EMBL" id="CM029041">
    <property type="protein sequence ID" value="KAG2628605.1"/>
    <property type="molecule type" value="Genomic_DNA"/>
</dbReference>
<organism evidence="1 2">
    <name type="scientific">Panicum virgatum</name>
    <name type="common">Blackwell switchgrass</name>
    <dbReference type="NCBI Taxonomy" id="38727"/>
    <lineage>
        <taxon>Eukaryota</taxon>
        <taxon>Viridiplantae</taxon>
        <taxon>Streptophyta</taxon>
        <taxon>Embryophyta</taxon>
        <taxon>Tracheophyta</taxon>
        <taxon>Spermatophyta</taxon>
        <taxon>Magnoliopsida</taxon>
        <taxon>Liliopsida</taxon>
        <taxon>Poales</taxon>
        <taxon>Poaceae</taxon>
        <taxon>PACMAD clade</taxon>
        <taxon>Panicoideae</taxon>
        <taxon>Panicodae</taxon>
        <taxon>Paniceae</taxon>
        <taxon>Panicinae</taxon>
        <taxon>Panicum</taxon>
        <taxon>Panicum sect. Hiantes</taxon>
    </lineage>
</organism>
<accession>A0A8T0V2X3</accession>
<keyword evidence="2" id="KW-1185">Reference proteome</keyword>
<gene>
    <name evidence="1" type="ORF">PVAP13_3KG245981</name>
</gene>
<dbReference type="Proteomes" id="UP000823388">
    <property type="component" value="Chromosome 3K"/>
</dbReference>
<name>A0A8T0V2X3_PANVG</name>